<comment type="caution">
    <text evidence="5">The sequence shown here is derived from an EMBL/GenBank/DDBJ whole genome shotgun (WGS) entry which is preliminary data.</text>
</comment>
<dbReference type="RefSeq" id="WP_189416352.1">
    <property type="nucleotide sequence ID" value="NZ_BMYZ01000001.1"/>
</dbReference>
<name>A0ABQ3AT93_9GAMM</name>
<dbReference type="InterPro" id="IPR043129">
    <property type="entry name" value="ATPase_NBD"/>
</dbReference>
<evidence type="ECO:0000313" key="6">
    <source>
        <dbReference type="Proteomes" id="UP000619761"/>
    </source>
</evidence>
<dbReference type="Pfam" id="PF00814">
    <property type="entry name" value="TsaD"/>
    <property type="match status" value="1"/>
</dbReference>
<dbReference type="PANTHER" id="PTHR11735:SF11">
    <property type="entry name" value="TRNA THREONYLCARBAMOYLADENOSINE BIOSYNTHESIS PROTEIN TSAB"/>
    <property type="match status" value="1"/>
</dbReference>
<protein>
    <recommendedName>
        <fullName evidence="2">tRNA threonylcarbamoyladenosine biosynthesis protein TsaB</fullName>
    </recommendedName>
    <alternativeName>
        <fullName evidence="3">t(6)A37 threonylcarbamoyladenosine biosynthesis protein TsaB</fullName>
    </alternativeName>
</protein>
<accession>A0ABQ3AT93</accession>
<feature type="domain" description="Gcp-like" evidence="4">
    <location>
        <begin position="29"/>
        <end position="130"/>
    </location>
</feature>
<dbReference type="InterPro" id="IPR022496">
    <property type="entry name" value="T6A_TsaB"/>
</dbReference>
<reference evidence="6" key="1">
    <citation type="journal article" date="2019" name="Int. J. Syst. Evol. Microbiol.">
        <title>The Global Catalogue of Microorganisms (GCM) 10K type strain sequencing project: providing services to taxonomists for standard genome sequencing and annotation.</title>
        <authorList>
            <consortium name="The Broad Institute Genomics Platform"/>
            <consortium name="The Broad Institute Genome Sequencing Center for Infectious Disease"/>
            <person name="Wu L."/>
            <person name="Ma J."/>
        </authorList>
    </citation>
    <scope>NUCLEOTIDE SEQUENCE [LARGE SCALE GENOMIC DNA]</scope>
    <source>
        <strain evidence="6">KCTC 32239</strain>
    </source>
</reference>
<proteinExistence type="inferred from homology"/>
<evidence type="ECO:0000259" key="4">
    <source>
        <dbReference type="Pfam" id="PF00814"/>
    </source>
</evidence>
<dbReference type="Proteomes" id="UP000619761">
    <property type="component" value="Unassembled WGS sequence"/>
</dbReference>
<dbReference type="SUPFAM" id="SSF53067">
    <property type="entry name" value="Actin-like ATPase domain"/>
    <property type="match status" value="2"/>
</dbReference>
<sequence>MTKILALDASTDACSVALSLNGETTHIFELAAKSHTQRLLPMVDEILRAANCTLHDLDAIAFGRGPGSFTGLRICIGIVQGLAFGANLPVIPVSTLQAMAQGFVAQNQNADLPLLVALDARMDEIYWGLFSADNIPNLLGTEHVMKPAKVGEQHLIANLEKQFIAIGPGWHYADLQNIVPEVLIQDVHPDARFMLPIALDAFDKGETQSIFDAQPVYLRDSVSWQKRQRIRTQSL</sequence>
<dbReference type="InterPro" id="IPR000905">
    <property type="entry name" value="Gcp-like_dom"/>
</dbReference>
<evidence type="ECO:0000256" key="2">
    <source>
        <dbReference type="ARBA" id="ARBA00019012"/>
    </source>
</evidence>
<dbReference type="CDD" id="cd24032">
    <property type="entry name" value="ASKHA_NBD_TsaB"/>
    <property type="match status" value="1"/>
</dbReference>
<keyword evidence="6" id="KW-1185">Reference proteome</keyword>
<evidence type="ECO:0000256" key="1">
    <source>
        <dbReference type="ARBA" id="ARBA00010493"/>
    </source>
</evidence>
<dbReference type="Gene3D" id="3.30.420.40">
    <property type="match status" value="2"/>
</dbReference>
<dbReference type="EMBL" id="BMYZ01000001">
    <property type="protein sequence ID" value="GGY67129.1"/>
    <property type="molecule type" value="Genomic_DNA"/>
</dbReference>
<evidence type="ECO:0000256" key="3">
    <source>
        <dbReference type="ARBA" id="ARBA00032446"/>
    </source>
</evidence>
<dbReference type="PANTHER" id="PTHR11735">
    <property type="entry name" value="TRNA N6-ADENOSINE THREONYLCARBAMOYLTRANSFERASE"/>
    <property type="match status" value="1"/>
</dbReference>
<organism evidence="5 6">
    <name type="scientific">Cellvibrio zantedeschiae</name>
    <dbReference type="NCBI Taxonomy" id="1237077"/>
    <lineage>
        <taxon>Bacteria</taxon>
        <taxon>Pseudomonadati</taxon>
        <taxon>Pseudomonadota</taxon>
        <taxon>Gammaproteobacteria</taxon>
        <taxon>Cellvibrionales</taxon>
        <taxon>Cellvibrionaceae</taxon>
        <taxon>Cellvibrio</taxon>
    </lineage>
</organism>
<gene>
    <name evidence="5" type="ORF">GCM10011613_09020</name>
</gene>
<comment type="similarity">
    <text evidence="1">Belongs to the KAE1 / TsaD family. TsaB subfamily.</text>
</comment>
<dbReference type="NCBIfam" id="TIGR03725">
    <property type="entry name" value="T6A_YeaZ"/>
    <property type="match status" value="1"/>
</dbReference>
<evidence type="ECO:0000313" key="5">
    <source>
        <dbReference type="EMBL" id="GGY67129.1"/>
    </source>
</evidence>